<evidence type="ECO:0000313" key="1">
    <source>
        <dbReference type="EMBL" id="KAF5219457.1"/>
    </source>
</evidence>
<gene>
    <name evidence="1" type="ORF">ECC02_007600</name>
</gene>
<dbReference type="EMBL" id="JABDHM010000070">
    <property type="protein sequence ID" value="KAF5219457.1"/>
    <property type="molecule type" value="Genomic_DNA"/>
</dbReference>
<dbReference type="AlphaFoldDB" id="A0A7J6XYG3"/>
<dbReference type="VEuPathDB" id="TriTrypDB:ECC02_007600"/>
<proteinExistence type="predicted"/>
<sequence>MNAAVEYHTRLRVKVEILDGTFILFVSRNVSTVVHADILKITICCLLTDGAVVGMVDKNKFHIALPGIPNQSTVRNNRHAWKRYRGTRDNKILSSIDLHQTHSTIARYGENRVITKLGDANSLTLQYFQQIFLLRNNLDWTFIHKHNGTRFVFCILARSDTLHNCLHPASMNVLAPMQCVRHITIVRCSVRFEKTPGHQKRRRGIPQGKTCC</sequence>
<dbReference type="Proteomes" id="UP000583944">
    <property type="component" value="Unassembled WGS sequence"/>
</dbReference>
<evidence type="ECO:0000313" key="2">
    <source>
        <dbReference type="Proteomes" id="UP000583944"/>
    </source>
</evidence>
<comment type="caution">
    <text evidence="1">The sequence shown here is derived from an EMBL/GenBank/DDBJ whole genome shotgun (WGS) entry which is preliminary data.</text>
</comment>
<accession>A0A7J6XYG3</accession>
<protein>
    <submittedName>
        <fullName evidence="1">Uncharacterized protein</fullName>
    </submittedName>
</protein>
<organism evidence="1 2">
    <name type="scientific">Trypanosoma cruzi</name>
    <dbReference type="NCBI Taxonomy" id="5693"/>
    <lineage>
        <taxon>Eukaryota</taxon>
        <taxon>Discoba</taxon>
        <taxon>Euglenozoa</taxon>
        <taxon>Kinetoplastea</taxon>
        <taxon>Metakinetoplastina</taxon>
        <taxon>Trypanosomatida</taxon>
        <taxon>Trypanosomatidae</taxon>
        <taxon>Trypanosoma</taxon>
        <taxon>Schizotrypanum</taxon>
    </lineage>
</organism>
<name>A0A7J6XYG3_TRYCR</name>
<reference evidence="1 2" key="1">
    <citation type="journal article" date="2019" name="Genome Biol. Evol.">
        <title>Nanopore Sequencing Significantly Improves Genome Assembly of the Protozoan Parasite Trypanosoma cruzi.</title>
        <authorList>
            <person name="Diaz-Viraque F."/>
            <person name="Pita S."/>
            <person name="Greif G."/>
            <person name="de Souza R.C.M."/>
            <person name="Iraola G."/>
            <person name="Robello C."/>
        </authorList>
    </citation>
    <scope>NUCLEOTIDE SEQUENCE [LARGE SCALE GENOMIC DNA]</scope>
    <source>
        <strain evidence="1 2">Berenice</strain>
    </source>
</reference>